<dbReference type="GO" id="GO:0005737">
    <property type="term" value="C:cytoplasm"/>
    <property type="evidence" value="ECO:0007669"/>
    <property type="project" value="TreeGrafter"/>
</dbReference>
<sequence length="491" mass="55334">MPQRPNLIVIIADQLRVDCLPGFNPESPVQTPHLDRLAAEGVRFAEAFTQHSVCSPSRVSFLSGRYPHVSGHRSLQYLLAPEEPNFLRTFKDQGYHVVHAGARGDTFARGAAETSVHEHGFADPGLNDLRDFFRHREPSAPGSLARAHYEGERPAEQVDFDEAVIRTAEAWLASAPPEPWVLYVPLLAPHPPFAVAQPWYSMYPRAQMPAPRQGSGRPPDFRAELAQLHGWQQLQTEDWQEIRAVYYGMISRLDQHLGRLQAQLDQHHAERPLYRCFFSDHGEYLGDYGLVEKWPAGVEECLVRTPLLIAGPGLAQGERSEALVELLDVFPTLLELAGIEAGHAHFGRSFAACLREPHTPHREEVFSEGGFCREESDLLERGAYPYDLKSRLQHQRPESVGKVVALRDRTWTYVWRLYEPAELYHRASDPHELHNLAGQAAYQPVEQALQERLLRWQVATADLIDTRESERFTAVDLPRPGSLGRGSTGSG</sequence>
<evidence type="ECO:0000313" key="4">
    <source>
        <dbReference type="EMBL" id="MCK9801537.1"/>
    </source>
</evidence>
<dbReference type="PANTHER" id="PTHR45953">
    <property type="entry name" value="IDURONATE 2-SULFATASE"/>
    <property type="match status" value="1"/>
</dbReference>
<evidence type="ECO:0000313" key="5">
    <source>
        <dbReference type="Proteomes" id="UP001155059"/>
    </source>
</evidence>
<dbReference type="Proteomes" id="UP001155059">
    <property type="component" value="Unassembled WGS sequence"/>
</dbReference>
<organism evidence="4 5">
    <name type="scientific">Pseudomonas morbosilactucae</name>
    <dbReference type="NCBI Taxonomy" id="2938197"/>
    <lineage>
        <taxon>Bacteria</taxon>
        <taxon>Pseudomonadati</taxon>
        <taxon>Pseudomonadota</taxon>
        <taxon>Gammaproteobacteria</taxon>
        <taxon>Pseudomonadales</taxon>
        <taxon>Pseudomonadaceae</taxon>
        <taxon>Pseudomonas</taxon>
    </lineage>
</organism>
<evidence type="ECO:0000256" key="1">
    <source>
        <dbReference type="ARBA" id="ARBA00022723"/>
    </source>
</evidence>
<protein>
    <submittedName>
        <fullName evidence="4">Sulfatase-like hydrolase/transferase</fullName>
    </submittedName>
</protein>
<dbReference type="SUPFAM" id="SSF53649">
    <property type="entry name" value="Alkaline phosphatase-like"/>
    <property type="match status" value="1"/>
</dbReference>
<dbReference type="GO" id="GO:0004423">
    <property type="term" value="F:iduronate-2-sulfatase activity"/>
    <property type="evidence" value="ECO:0007669"/>
    <property type="project" value="TreeGrafter"/>
</dbReference>
<dbReference type="GO" id="GO:0046872">
    <property type="term" value="F:metal ion binding"/>
    <property type="evidence" value="ECO:0007669"/>
    <property type="project" value="UniProtKB-KW"/>
</dbReference>
<evidence type="ECO:0000259" key="3">
    <source>
        <dbReference type="Pfam" id="PF00884"/>
    </source>
</evidence>
<dbReference type="InterPro" id="IPR000917">
    <property type="entry name" value="Sulfatase_N"/>
</dbReference>
<dbReference type="EMBL" id="JALQCW010000088">
    <property type="protein sequence ID" value="MCK9801537.1"/>
    <property type="molecule type" value="Genomic_DNA"/>
</dbReference>
<dbReference type="PANTHER" id="PTHR45953:SF1">
    <property type="entry name" value="IDURONATE 2-SULFATASE"/>
    <property type="match status" value="1"/>
</dbReference>
<dbReference type="Pfam" id="PF00884">
    <property type="entry name" value="Sulfatase"/>
    <property type="match status" value="1"/>
</dbReference>
<proteinExistence type="predicted"/>
<gene>
    <name evidence="4" type="ORF">M1B34_28685</name>
</gene>
<keyword evidence="2 4" id="KW-0378">Hydrolase</keyword>
<reference evidence="4 5" key="1">
    <citation type="journal article" date="2022" name="Int. J. Syst. Evol. Microbiol.">
        <title>Pseudomonas aegrilactucae sp. nov. and Pseudomonas morbosilactucae sp. nov., pathogens causing bacterial rot of lettuce in Japan.</title>
        <authorList>
            <person name="Sawada H."/>
            <person name="Fujikawa T."/>
            <person name="Satou M."/>
        </authorList>
    </citation>
    <scope>NUCLEOTIDE SEQUENCE [LARGE SCALE GENOMIC DNA]</scope>
    <source>
        <strain evidence="4 5">MAFF 302030</strain>
    </source>
</reference>
<evidence type="ECO:0000256" key="2">
    <source>
        <dbReference type="ARBA" id="ARBA00022801"/>
    </source>
</evidence>
<name>A0A9X1Z0J1_9PSED</name>
<feature type="domain" description="Sulfatase N-terminal" evidence="3">
    <location>
        <begin position="5"/>
        <end position="339"/>
    </location>
</feature>
<accession>A0A9X1Z0J1</accession>
<dbReference type="Gene3D" id="3.40.720.10">
    <property type="entry name" value="Alkaline Phosphatase, subunit A"/>
    <property type="match status" value="1"/>
</dbReference>
<dbReference type="InterPro" id="IPR017850">
    <property type="entry name" value="Alkaline_phosphatase_core_sf"/>
</dbReference>
<dbReference type="CDD" id="cd16150">
    <property type="entry name" value="sulfatase_like"/>
    <property type="match status" value="1"/>
</dbReference>
<dbReference type="AlphaFoldDB" id="A0A9X1Z0J1"/>
<reference evidence="4 5" key="2">
    <citation type="journal article" date="2023" name="Plant Pathol.">
        <title>Dismantling and reorganizing Pseudomonas marginalis sensu#lato.</title>
        <authorList>
            <person name="Sawada H."/>
            <person name="Fujikawa T."/>
            <person name="Satou M."/>
        </authorList>
    </citation>
    <scope>NUCLEOTIDE SEQUENCE [LARGE SCALE GENOMIC DNA]</scope>
    <source>
        <strain evidence="4 5">MAFF 302030</strain>
    </source>
</reference>
<dbReference type="RefSeq" id="WP_268266903.1">
    <property type="nucleotide sequence ID" value="NZ_JALQCW010000088.1"/>
</dbReference>
<comment type="caution">
    <text evidence="4">The sequence shown here is derived from an EMBL/GenBank/DDBJ whole genome shotgun (WGS) entry which is preliminary data.</text>
</comment>
<keyword evidence="1" id="KW-0479">Metal-binding</keyword>